<dbReference type="NCBIfam" id="TIGR03830">
    <property type="entry name" value="CxxCG_CxxCG_HTH"/>
    <property type="match status" value="1"/>
</dbReference>
<evidence type="ECO:0000313" key="2">
    <source>
        <dbReference type="EMBL" id="AFQ45218.1"/>
    </source>
</evidence>
<dbReference type="KEGG" id="dmi:Desmer_3352"/>
<dbReference type="EMBL" id="CP003629">
    <property type="protein sequence ID" value="AFQ45218.1"/>
    <property type="molecule type" value="Genomic_DNA"/>
</dbReference>
<feature type="domain" description="HTH cro/C1-type" evidence="1">
    <location>
        <begin position="79"/>
        <end position="132"/>
    </location>
</feature>
<sequence>MNELKKKFCDECNDYYETELKEKDSIIDFKDESIKVNEKFFVCKNCGNEVYDEDCANDTLKNLSVKYYEIKHGMGLYDFKRVRNNYGLNQILFSKILNWGSSTVKRYESGVSLPDSSHISIYKILKSNPASIINFYQENKENLTFQEQEEIEKNIKEYLISNNEQNIIFDLLRSIYFSKEQTIFNGNTKFNPIKLLNLIIFFSNKYVLKTKLMKLLWYADFLMFKNEGKSISGISYVRLPYGPVPKSHDLLLGTMQSINAIRITEEESSNGYTRIIIEAQKEFDKKIFDGIEIQIIKHVNNFFNDFGSGQITDFSHKEKAWLETPENEDIPYSFAYTLRI</sequence>
<gene>
    <name evidence="2" type="ordered locus">Desmer_3352</name>
</gene>
<dbReference type="OrthoDB" id="3213544at2"/>
<dbReference type="Gene3D" id="1.10.260.40">
    <property type="entry name" value="lambda repressor-like DNA-binding domains"/>
    <property type="match status" value="1"/>
</dbReference>
<reference evidence="2 3" key="1">
    <citation type="journal article" date="2012" name="J. Bacteriol.">
        <title>Complete genome sequences of Desulfosporosinus orientis DSM765T, Desulfosporosinus youngiae DSM17734T, Desulfosporosinus meridiei DSM13257T, and Desulfosporosinus acidiphilus DSM22704T.</title>
        <authorList>
            <person name="Pester M."/>
            <person name="Brambilla E."/>
            <person name="Alazard D."/>
            <person name="Rattei T."/>
            <person name="Weinmaier T."/>
            <person name="Han J."/>
            <person name="Lucas S."/>
            <person name="Lapidus A."/>
            <person name="Cheng J.F."/>
            <person name="Goodwin L."/>
            <person name="Pitluck S."/>
            <person name="Peters L."/>
            <person name="Ovchinnikova G."/>
            <person name="Teshima H."/>
            <person name="Detter J.C."/>
            <person name="Han C.S."/>
            <person name="Tapia R."/>
            <person name="Land M.L."/>
            <person name="Hauser L."/>
            <person name="Kyrpides N.C."/>
            <person name="Ivanova N.N."/>
            <person name="Pagani I."/>
            <person name="Huntmann M."/>
            <person name="Wei C.L."/>
            <person name="Davenport K.W."/>
            <person name="Daligault H."/>
            <person name="Chain P.S."/>
            <person name="Chen A."/>
            <person name="Mavromatis K."/>
            <person name="Markowitz V."/>
            <person name="Szeto E."/>
            <person name="Mikhailova N."/>
            <person name="Pati A."/>
            <person name="Wagner M."/>
            <person name="Woyke T."/>
            <person name="Ollivier B."/>
            <person name="Klenk H.P."/>
            <person name="Spring S."/>
            <person name="Loy A."/>
        </authorList>
    </citation>
    <scope>NUCLEOTIDE SEQUENCE [LARGE SCALE GENOMIC DNA]</scope>
    <source>
        <strain evidence="3">ATCC BAA-275 / DSM 13257 / NCIMB 13706 / S10</strain>
    </source>
</reference>
<evidence type="ECO:0000259" key="1">
    <source>
        <dbReference type="PROSITE" id="PS50943"/>
    </source>
</evidence>
<dbReference type="eggNOG" id="COG3620">
    <property type="taxonomic scope" value="Bacteria"/>
</dbReference>
<dbReference type="PROSITE" id="PS50943">
    <property type="entry name" value="HTH_CROC1"/>
    <property type="match status" value="1"/>
</dbReference>
<evidence type="ECO:0000313" key="3">
    <source>
        <dbReference type="Proteomes" id="UP000005262"/>
    </source>
</evidence>
<proteinExistence type="predicted"/>
<dbReference type="InterPro" id="IPR022452">
    <property type="entry name" value="MqsA"/>
</dbReference>
<dbReference type="InterPro" id="IPR010982">
    <property type="entry name" value="Lambda_DNA-bd_dom_sf"/>
</dbReference>
<dbReference type="RefSeq" id="WP_014904127.1">
    <property type="nucleotide sequence ID" value="NC_018515.1"/>
</dbReference>
<accession>J7J1M4</accession>
<dbReference type="AlphaFoldDB" id="J7J1M4"/>
<organism evidence="2 3">
    <name type="scientific">Desulfosporosinus meridiei (strain ATCC BAA-275 / DSM 13257 / KCTC 12902 / NCIMB 13706 / S10)</name>
    <dbReference type="NCBI Taxonomy" id="768704"/>
    <lineage>
        <taxon>Bacteria</taxon>
        <taxon>Bacillati</taxon>
        <taxon>Bacillota</taxon>
        <taxon>Clostridia</taxon>
        <taxon>Eubacteriales</taxon>
        <taxon>Desulfitobacteriaceae</taxon>
        <taxon>Desulfosporosinus</taxon>
    </lineage>
</organism>
<dbReference type="Pfam" id="PF13274">
    <property type="entry name" value="SocA_Panacea"/>
    <property type="match status" value="1"/>
</dbReference>
<dbReference type="HOGENOM" id="CLU_069064_0_0_9"/>
<dbReference type="InterPro" id="IPR001387">
    <property type="entry name" value="Cro/C1-type_HTH"/>
</dbReference>
<protein>
    <submittedName>
        <fullName evidence="2">Putative zinc finger/helix-turn-helix protein, YgiT family</fullName>
    </submittedName>
</protein>
<dbReference type="STRING" id="768704.Desmer_3352"/>
<dbReference type="Proteomes" id="UP000005262">
    <property type="component" value="Chromosome"/>
</dbReference>
<name>J7J1M4_DESMD</name>
<dbReference type="InterPro" id="IPR025272">
    <property type="entry name" value="SocA_Panacea"/>
</dbReference>
<reference evidence="3" key="2">
    <citation type="submission" date="2012-08" db="EMBL/GenBank/DDBJ databases">
        <title>Finished genome of Desulfosporosinus meridiei DSM 13257.</title>
        <authorList>
            <person name="Huntemann M."/>
            <person name="Wei C.-L."/>
            <person name="Han J."/>
            <person name="Detter J.C."/>
            <person name="Han C."/>
            <person name="Davenport K."/>
            <person name="Daligault H."/>
            <person name="Erkkila T."/>
            <person name="Gu W."/>
            <person name="Munk A.C.C."/>
            <person name="Teshima H."/>
            <person name="Xu Y."/>
            <person name="Chain P."/>
            <person name="Tapia R."/>
            <person name="Chen A."/>
            <person name="Krypides N."/>
            <person name="Mavromatis K."/>
            <person name="Markowitz V."/>
            <person name="Szeto E."/>
            <person name="Ivanova N."/>
            <person name="Mikhailova N."/>
            <person name="Ovchinnikova G."/>
            <person name="Pagani I."/>
            <person name="Pati A."/>
            <person name="Goodwin L."/>
            <person name="Peters L."/>
            <person name="Pitluck S."/>
            <person name="Woyke T."/>
            <person name="Pester M."/>
            <person name="Spring S."/>
            <person name="Ollivier B."/>
            <person name="Rattei T."/>
            <person name="Klenk H.-P."/>
            <person name="Wagner M."/>
            <person name="Loy A."/>
        </authorList>
    </citation>
    <scope>NUCLEOTIDE SEQUENCE [LARGE SCALE GENOMIC DNA]</scope>
    <source>
        <strain evidence="3">ATCC BAA-275 / DSM 13257 / NCIMB 13706 / S10</strain>
    </source>
</reference>
<dbReference type="GO" id="GO:0003677">
    <property type="term" value="F:DNA binding"/>
    <property type="evidence" value="ECO:0007669"/>
    <property type="project" value="InterPro"/>
</dbReference>
<keyword evidence="3" id="KW-1185">Reference proteome</keyword>